<dbReference type="Gene3D" id="1.10.260.40">
    <property type="entry name" value="lambda repressor-like DNA-binding domains"/>
    <property type="match status" value="1"/>
</dbReference>
<gene>
    <name evidence="1" type="ORF">O4J56_04695</name>
</gene>
<dbReference type="RefSeq" id="WP_270683822.1">
    <property type="nucleotide sequence ID" value="NZ_JAQFWQ010000008.1"/>
</dbReference>
<proteinExistence type="predicted"/>
<dbReference type="EMBL" id="JAQFWQ010000008">
    <property type="protein sequence ID" value="MDA2809927.1"/>
    <property type="molecule type" value="Genomic_DNA"/>
</dbReference>
<sequence>MPPARARSRRKQQAQLAERLRAEGRSWGEVAHVMRERYRVNARVGMRLARGWSQRQVAEMWSERWPADRKSDKAISYWELWPGPTGYEPSLTVLGRLAELYECHIVDLLADGPDHRSGDGAHRSHAALAPLAGEADERAVEKAAEQVAALEVHEIAAAVTRWTARLGEGRRGPILKLSAALSLAATLPDDAEPEPDPAPPGPDYTGVWRSRYLYTSSSRGPQQGEHYVVLRQDGSRLLGQSLPHTTGSRLELTLTISGMVASGTWSEKTSPTGHYRGAEYHGTLQLLVNPSGREMAGRWVGFGKNFKVNTGEWDLTWVDHAVSQRVVREYHMRL</sequence>
<keyword evidence="2" id="KW-1185">Reference proteome</keyword>
<comment type="caution">
    <text evidence="1">The sequence shown here is derived from an EMBL/GenBank/DDBJ whole genome shotgun (WGS) entry which is preliminary data.</text>
</comment>
<evidence type="ECO:0000313" key="2">
    <source>
        <dbReference type="Proteomes" id="UP001527866"/>
    </source>
</evidence>
<dbReference type="InterPro" id="IPR001387">
    <property type="entry name" value="Cro/C1-type_HTH"/>
</dbReference>
<protein>
    <submittedName>
        <fullName evidence="1">Helix-turn-helix transcriptional regulator</fullName>
    </submittedName>
</protein>
<evidence type="ECO:0000313" key="1">
    <source>
        <dbReference type="EMBL" id="MDA2809927.1"/>
    </source>
</evidence>
<dbReference type="InterPro" id="IPR010982">
    <property type="entry name" value="Lambda_DNA-bd_dom_sf"/>
</dbReference>
<organism evidence="1 2">
    <name type="scientific">Nocardiopsis endophytica</name>
    <dbReference type="NCBI Taxonomy" id="3018445"/>
    <lineage>
        <taxon>Bacteria</taxon>
        <taxon>Bacillati</taxon>
        <taxon>Actinomycetota</taxon>
        <taxon>Actinomycetes</taxon>
        <taxon>Streptosporangiales</taxon>
        <taxon>Nocardiopsidaceae</taxon>
        <taxon>Nocardiopsis</taxon>
    </lineage>
</organism>
<accession>A0ABT4TZ03</accession>
<reference evidence="1 2" key="1">
    <citation type="submission" date="2023-01" db="EMBL/GenBank/DDBJ databases">
        <title>Draft genome sequence of Nocardiopsis sp. RSe5-2 isolated from halophytes.</title>
        <authorList>
            <person name="Duangmal K."/>
            <person name="Chantavorakit T."/>
        </authorList>
    </citation>
    <scope>NUCLEOTIDE SEQUENCE [LARGE SCALE GENOMIC DNA]</scope>
    <source>
        <strain evidence="1 2">RSe5-2</strain>
    </source>
</reference>
<dbReference type="Proteomes" id="UP001527866">
    <property type="component" value="Unassembled WGS sequence"/>
</dbReference>
<dbReference type="CDD" id="cd00093">
    <property type="entry name" value="HTH_XRE"/>
    <property type="match status" value="1"/>
</dbReference>
<name>A0ABT4TZ03_9ACTN</name>